<dbReference type="InterPro" id="IPR010982">
    <property type="entry name" value="Lambda_DNA-bd_dom_sf"/>
</dbReference>
<accession>A0ABW8KAV6</accession>
<evidence type="ECO:0000313" key="3">
    <source>
        <dbReference type="Proteomes" id="UP001620408"/>
    </source>
</evidence>
<protein>
    <submittedName>
        <fullName evidence="2">Helix-turn-helix transcriptional regulator</fullName>
    </submittedName>
</protein>
<proteinExistence type="predicted"/>
<organism evidence="2 3">
    <name type="scientific">Dyella koreensis</name>
    <dbReference type="NCBI Taxonomy" id="311235"/>
    <lineage>
        <taxon>Bacteria</taxon>
        <taxon>Pseudomonadati</taxon>
        <taxon>Pseudomonadota</taxon>
        <taxon>Gammaproteobacteria</taxon>
        <taxon>Lysobacterales</taxon>
        <taxon>Rhodanobacteraceae</taxon>
        <taxon>Dyella</taxon>
    </lineage>
</organism>
<sequence length="109" mass="12156">MKRPKDPIALAHELRQRLAERGLTSGTAIAKATGLGQSQVHRNLYGSPRRVSRTLLALCKYAKIDAYERASDPRNSLALMEALAQVWDGSEAHARRLAKLLFAHRQAHM</sequence>
<dbReference type="Pfam" id="PF13443">
    <property type="entry name" value="HTH_26"/>
    <property type="match status" value="1"/>
</dbReference>
<feature type="domain" description="HTH cro/C1-type" evidence="1">
    <location>
        <begin position="14"/>
        <end position="63"/>
    </location>
</feature>
<dbReference type="RefSeq" id="WP_404580152.1">
    <property type="nucleotide sequence ID" value="NZ_JADIKD010000012.1"/>
</dbReference>
<comment type="caution">
    <text evidence="2">The sequence shown here is derived from an EMBL/GenBank/DDBJ whole genome shotgun (WGS) entry which is preliminary data.</text>
</comment>
<keyword evidence="3" id="KW-1185">Reference proteome</keyword>
<dbReference type="InterPro" id="IPR001387">
    <property type="entry name" value="Cro/C1-type_HTH"/>
</dbReference>
<dbReference type="SUPFAM" id="SSF47413">
    <property type="entry name" value="lambda repressor-like DNA-binding domains"/>
    <property type="match status" value="1"/>
</dbReference>
<name>A0ABW8KAV6_9GAMM</name>
<dbReference type="Proteomes" id="UP001620408">
    <property type="component" value="Unassembled WGS sequence"/>
</dbReference>
<dbReference type="EMBL" id="JADIKD010000012">
    <property type="protein sequence ID" value="MFK2919043.1"/>
    <property type="molecule type" value="Genomic_DNA"/>
</dbReference>
<evidence type="ECO:0000313" key="2">
    <source>
        <dbReference type="EMBL" id="MFK2919043.1"/>
    </source>
</evidence>
<evidence type="ECO:0000259" key="1">
    <source>
        <dbReference type="Pfam" id="PF13443"/>
    </source>
</evidence>
<reference evidence="2 3" key="1">
    <citation type="submission" date="2020-10" db="EMBL/GenBank/DDBJ databases">
        <title>Phylogeny of dyella-like bacteria.</title>
        <authorList>
            <person name="Fu J."/>
        </authorList>
    </citation>
    <scope>NUCLEOTIDE SEQUENCE [LARGE SCALE GENOMIC DNA]</scope>
    <source>
        <strain evidence="2 3">BB4</strain>
    </source>
</reference>
<gene>
    <name evidence="2" type="ORF">ISS97_17365</name>
</gene>